<evidence type="ECO:0000313" key="2">
    <source>
        <dbReference type="Proteomes" id="UP000460221"/>
    </source>
</evidence>
<evidence type="ECO:0000313" key="1">
    <source>
        <dbReference type="EMBL" id="MTD15123.1"/>
    </source>
</evidence>
<reference evidence="1 2" key="1">
    <citation type="submission" date="2019-11" db="EMBL/GenBank/DDBJ databases">
        <authorList>
            <person name="Jiang L.-Q."/>
        </authorList>
    </citation>
    <scope>NUCLEOTIDE SEQUENCE [LARGE SCALE GENOMIC DNA]</scope>
    <source>
        <strain evidence="1 2">YIM 132087</strain>
    </source>
</reference>
<gene>
    <name evidence="1" type="ORF">GIS00_14360</name>
</gene>
<name>A0A7K1FPH6_9ACTN</name>
<dbReference type="Proteomes" id="UP000460221">
    <property type="component" value="Unassembled WGS sequence"/>
</dbReference>
<keyword evidence="2" id="KW-1185">Reference proteome</keyword>
<dbReference type="EMBL" id="WLYK01000005">
    <property type="protein sequence ID" value="MTD15123.1"/>
    <property type="molecule type" value="Genomic_DNA"/>
</dbReference>
<organism evidence="1 2">
    <name type="scientific">Nakamurella alba</name>
    <dbReference type="NCBI Taxonomy" id="2665158"/>
    <lineage>
        <taxon>Bacteria</taxon>
        <taxon>Bacillati</taxon>
        <taxon>Actinomycetota</taxon>
        <taxon>Actinomycetes</taxon>
        <taxon>Nakamurellales</taxon>
        <taxon>Nakamurellaceae</taxon>
        <taxon>Nakamurella</taxon>
    </lineage>
</organism>
<sequence length="180" mass="20539">MVEAIFGLVGVLLGGTLTWLQTVYSTRQQRVAELDKRRHDERVRWIEHKRDVFVGLQTTARAWSRCLTEACLESLNGRAGDISLVDSARELEDRFRAHRYDLDILSGRKVSEAAFEVGKRLEMLSEAIGLTTDRNTLYPSGPRISSRDDLETRVREIKRLRVAMVVAMREEINAPMLIAP</sequence>
<proteinExistence type="predicted"/>
<accession>A0A7K1FPH6</accession>
<protein>
    <submittedName>
        <fullName evidence="1">Uncharacterized protein</fullName>
    </submittedName>
</protein>
<dbReference type="AlphaFoldDB" id="A0A7K1FPH6"/>
<comment type="caution">
    <text evidence="1">The sequence shown here is derived from an EMBL/GenBank/DDBJ whole genome shotgun (WGS) entry which is preliminary data.</text>
</comment>
<dbReference type="RefSeq" id="WP_154769083.1">
    <property type="nucleotide sequence ID" value="NZ_WLYK01000005.1"/>
</dbReference>